<dbReference type="Gene3D" id="1.10.10.10">
    <property type="entry name" value="Winged helix-like DNA-binding domain superfamily/Winged helix DNA-binding domain"/>
    <property type="match status" value="1"/>
</dbReference>
<keyword evidence="3" id="KW-0804">Transcription</keyword>
<keyword evidence="2" id="KW-0238">DNA-binding</keyword>
<dbReference type="GO" id="GO:0003677">
    <property type="term" value="F:DNA binding"/>
    <property type="evidence" value="ECO:0007669"/>
    <property type="project" value="UniProtKB-KW"/>
</dbReference>
<dbReference type="KEGG" id="abac:LuPra_02641"/>
<protein>
    <submittedName>
        <fullName evidence="5">Putative HTH-type transcriptional regulator YdfH</fullName>
    </submittedName>
</protein>
<dbReference type="Gene3D" id="1.20.120.530">
    <property type="entry name" value="GntR ligand-binding domain-like"/>
    <property type="match status" value="1"/>
</dbReference>
<dbReference type="AlphaFoldDB" id="A0A143PNQ7"/>
<dbReference type="Pfam" id="PF00392">
    <property type="entry name" value="GntR"/>
    <property type="match status" value="1"/>
</dbReference>
<accession>A0A143PNQ7</accession>
<evidence type="ECO:0000256" key="2">
    <source>
        <dbReference type="ARBA" id="ARBA00023125"/>
    </source>
</evidence>
<dbReference type="InterPro" id="IPR036388">
    <property type="entry name" value="WH-like_DNA-bd_sf"/>
</dbReference>
<dbReference type="SUPFAM" id="SSF46785">
    <property type="entry name" value="Winged helix' DNA-binding domain"/>
    <property type="match status" value="1"/>
</dbReference>
<proteinExistence type="predicted"/>
<dbReference type="InterPro" id="IPR036390">
    <property type="entry name" value="WH_DNA-bd_sf"/>
</dbReference>
<organism evidence="5 6">
    <name type="scientific">Luteitalea pratensis</name>
    <dbReference type="NCBI Taxonomy" id="1855912"/>
    <lineage>
        <taxon>Bacteria</taxon>
        <taxon>Pseudomonadati</taxon>
        <taxon>Acidobacteriota</taxon>
        <taxon>Vicinamibacteria</taxon>
        <taxon>Vicinamibacterales</taxon>
        <taxon>Vicinamibacteraceae</taxon>
        <taxon>Luteitalea</taxon>
    </lineage>
</organism>
<dbReference type="PANTHER" id="PTHR43537:SF24">
    <property type="entry name" value="GLUCONATE OPERON TRANSCRIPTIONAL REPRESSOR"/>
    <property type="match status" value="1"/>
</dbReference>
<dbReference type="STRING" id="1855912.LuPra_02641"/>
<dbReference type="InterPro" id="IPR000524">
    <property type="entry name" value="Tscrpt_reg_HTH_GntR"/>
</dbReference>
<dbReference type="EMBL" id="CP015136">
    <property type="protein sequence ID" value="AMY09424.1"/>
    <property type="molecule type" value="Genomic_DNA"/>
</dbReference>
<dbReference type="SMART" id="SM00895">
    <property type="entry name" value="FCD"/>
    <property type="match status" value="1"/>
</dbReference>
<reference evidence="5" key="1">
    <citation type="journal article" date="2016" name="Genome Announc.">
        <title>First Complete Genome Sequence of a Subdivision 6 Acidobacterium Strain.</title>
        <authorList>
            <person name="Huang S."/>
            <person name="Vieira S."/>
            <person name="Bunk B."/>
            <person name="Riedel T."/>
            <person name="Sproer C."/>
            <person name="Overmann J."/>
        </authorList>
    </citation>
    <scope>NUCLEOTIDE SEQUENCE [LARGE SCALE GENOMIC DNA]</scope>
    <source>
        <strain evidence="5">DSM 100886</strain>
    </source>
</reference>
<dbReference type="PANTHER" id="PTHR43537">
    <property type="entry name" value="TRANSCRIPTIONAL REGULATOR, GNTR FAMILY"/>
    <property type="match status" value="1"/>
</dbReference>
<dbReference type="SMART" id="SM00345">
    <property type="entry name" value="HTH_GNTR"/>
    <property type="match status" value="1"/>
</dbReference>
<evidence type="ECO:0000256" key="3">
    <source>
        <dbReference type="ARBA" id="ARBA00023163"/>
    </source>
</evidence>
<evidence type="ECO:0000259" key="4">
    <source>
        <dbReference type="PROSITE" id="PS50949"/>
    </source>
</evidence>
<evidence type="ECO:0000313" key="5">
    <source>
        <dbReference type="EMBL" id="AMY09424.1"/>
    </source>
</evidence>
<sequence>MMKRLPRLPRSRASDSVFDILRENILGRGFRPGDRLDVRALADQLGVSATPVKDAVTRLAAEGLVEIRPRSGTFVAELAADAVAETFEIRRALECLAAEHVIGRLTPDLLSRFTAIVDALERPVSTDRERAQHEQKNVELHTLLVETTGNRRLTDLYRSLNAHLVVARVHSRRSPEQSRLDQERREHRAILEALDARDATALVAALDRHIRRAGAALVDDVREAGVGAA</sequence>
<dbReference type="PROSITE" id="PS50949">
    <property type="entry name" value="HTH_GNTR"/>
    <property type="match status" value="1"/>
</dbReference>
<evidence type="ECO:0000313" key="6">
    <source>
        <dbReference type="Proteomes" id="UP000076079"/>
    </source>
</evidence>
<gene>
    <name evidence="5" type="primary">ydfH</name>
    <name evidence="5" type="ORF">LuPra_02641</name>
</gene>
<dbReference type="InterPro" id="IPR011711">
    <property type="entry name" value="GntR_C"/>
</dbReference>
<dbReference type="InterPro" id="IPR008920">
    <property type="entry name" value="TF_FadR/GntR_C"/>
</dbReference>
<dbReference type="CDD" id="cd07377">
    <property type="entry name" value="WHTH_GntR"/>
    <property type="match status" value="1"/>
</dbReference>
<evidence type="ECO:0000256" key="1">
    <source>
        <dbReference type="ARBA" id="ARBA00023015"/>
    </source>
</evidence>
<dbReference type="OrthoDB" id="9781630at2"/>
<dbReference type="SUPFAM" id="SSF48008">
    <property type="entry name" value="GntR ligand-binding domain-like"/>
    <property type="match status" value="1"/>
</dbReference>
<name>A0A143PNQ7_LUTPR</name>
<keyword evidence="1" id="KW-0805">Transcription regulation</keyword>
<dbReference type="RefSeq" id="WP_110171171.1">
    <property type="nucleotide sequence ID" value="NZ_CP015136.1"/>
</dbReference>
<dbReference type="Pfam" id="PF07729">
    <property type="entry name" value="FCD"/>
    <property type="match status" value="1"/>
</dbReference>
<dbReference type="Proteomes" id="UP000076079">
    <property type="component" value="Chromosome"/>
</dbReference>
<dbReference type="GO" id="GO:0003700">
    <property type="term" value="F:DNA-binding transcription factor activity"/>
    <property type="evidence" value="ECO:0007669"/>
    <property type="project" value="InterPro"/>
</dbReference>
<keyword evidence="6" id="KW-1185">Reference proteome</keyword>
<feature type="domain" description="HTH gntR-type" evidence="4">
    <location>
        <begin position="11"/>
        <end position="78"/>
    </location>
</feature>